<evidence type="ECO:0008006" key="3">
    <source>
        <dbReference type="Google" id="ProtNLM"/>
    </source>
</evidence>
<keyword evidence="2" id="KW-1185">Reference proteome</keyword>
<dbReference type="EMBL" id="QPID01000006">
    <property type="protein sequence ID" value="RCU49565.1"/>
    <property type="molecule type" value="Genomic_DNA"/>
</dbReference>
<gene>
    <name evidence="1" type="ORF">DU002_11655</name>
</gene>
<reference evidence="1 2" key="1">
    <citation type="submission" date="2018-07" db="EMBL/GenBank/DDBJ databases">
        <title>Corallincola holothuriorum sp. nov., a new facultative anaerobe isolated from sea cucumber Apostichopus japonicus.</title>
        <authorList>
            <person name="Xia H."/>
        </authorList>
    </citation>
    <scope>NUCLEOTIDE SEQUENCE [LARGE SCALE GENOMIC DNA]</scope>
    <source>
        <strain evidence="1 2">C4</strain>
    </source>
</reference>
<sequence>MLSNMGHVIERLLQGAFICRTSDEEGWRLLKDPARREQVEQHLNVLNRTLSECGAGSDSEVFFCGYRQLGDDERKVVAQQFKDIVNGLIPLTQWLMLVQEAEGKDAPLSEGSPVRLTELQSTIEDTPAFREQLDKLSKYRLFGSQSTQVDGQIKQIFKRLVELGYLLRPNPEKQYYIATGKIDYLYEVIRFINETEALDLEAHAEAATAQGSLL</sequence>
<name>A0A368NIJ1_9GAMM</name>
<evidence type="ECO:0000313" key="1">
    <source>
        <dbReference type="EMBL" id="RCU49565.1"/>
    </source>
</evidence>
<organism evidence="1 2">
    <name type="scientific">Corallincola holothuriorum</name>
    <dbReference type="NCBI Taxonomy" id="2282215"/>
    <lineage>
        <taxon>Bacteria</taxon>
        <taxon>Pseudomonadati</taxon>
        <taxon>Pseudomonadota</taxon>
        <taxon>Gammaproteobacteria</taxon>
        <taxon>Alteromonadales</taxon>
        <taxon>Psychromonadaceae</taxon>
        <taxon>Corallincola</taxon>
    </lineage>
</organism>
<dbReference type="RefSeq" id="WP_114338560.1">
    <property type="nucleotide sequence ID" value="NZ_QPID01000006.1"/>
</dbReference>
<comment type="caution">
    <text evidence="1">The sequence shown here is derived from an EMBL/GenBank/DDBJ whole genome shotgun (WGS) entry which is preliminary data.</text>
</comment>
<dbReference type="OrthoDB" id="8565179at2"/>
<proteinExistence type="predicted"/>
<dbReference type="AlphaFoldDB" id="A0A368NIJ1"/>
<dbReference type="Proteomes" id="UP000252558">
    <property type="component" value="Unassembled WGS sequence"/>
</dbReference>
<evidence type="ECO:0000313" key="2">
    <source>
        <dbReference type="Proteomes" id="UP000252558"/>
    </source>
</evidence>
<protein>
    <recommendedName>
        <fullName evidence="3">DUF4194 domain-containing protein</fullName>
    </recommendedName>
</protein>
<accession>A0A368NIJ1</accession>